<comment type="similarity">
    <text evidence="2">Belongs to the TOR1AIP family.</text>
</comment>
<feature type="domain" description="Torsin-1A-interacting protein 1/2 AAA+ activator" evidence="11">
    <location>
        <begin position="32"/>
        <end position="256"/>
    </location>
</feature>
<feature type="transmembrane region" description="Helical" evidence="10">
    <location>
        <begin position="7"/>
        <end position="25"/>
    </location>
</feature>
<proteinExistence type="inferred from homology"/>
<dbReference type="GO" id="GO:0005635">
    <property type="term" value="C:nuclear envelope"/>
    <property type="evidence" value="ECO:0007669"/>
    <property type="project" value="UniProtKB-SubCell"/>
</dbReference>
<comment type="subcellular location">
    <subcellularLocation>
        <location evidence="9">Endomembrane system</location>
        <topology evidence="9">Single-pass membrane protein</topology>
    </subcellularLocation>
    <subcellularLocation>
        <location evidence="1">Nucleus envelope</location>
    </subcellularLocation>
</comment>
<evidence type="ECO:0000259" key="11">
    <source>
        <dbReference type="Pfam" id="PF05609"/>
    </source>
</evidence>
<evidence type="ECO:0000256" key="7">
    <source>
        <dbReference type="ARBA" id="ARBA00023180"/>
    </source>
</evidence>
<feature type="non-terminal residue" evidence="12">
    <location>
        <position position="1"/>
    </location>
</feature>
<keyword evidence="8" id="KW-0539">Nucleus</keyword>
<comment type="caution">
    <text evidence="12">The sequence shown here is derived from an EMBL/GenBank/DDBJ whole genome shotgun (WGS) entry which is preliminary data.</text>
</comment>
<evidence type="ECO:0000256" key="10">
    <source>
        <dbReference type="SAM" id="Phobius"/>
    </source>
</evidence>
<dbReference type="GO" id="GO:0001671">
    <property type="term" value="F:ATPase activator activity"/>
    <property type="evidence" value="ECO:0007669"/>
    <property type="project" value="InterPro"/>
</dbReference>
<keyword evidence="6 10" id="KW-0472">Membrane</keyword>
<dbReference type="PANTHER" id="PTHR18843">
    <property type="entry name" value="TORSIN-1A-INTERACTING PROTEIN"/>
    <property type="match status" value="1"/>
</dbReference>
<evidence type="ECO:0000256" key="9">
    <source>
        <dbReference type="ARBA" id="ARBA00037847"/>
    </source>
</evidence>
<dbReference type="Pfam" id="PF05609">
    <property type="entry name" value="LAP1_C"/>
    <property type="match status" value="1"/>
</dbReference>
<evidence type="ECO:0000313" key="13">
    <source>
        <dbReference type="Proteomes" id="UP000288216"/>
    </source>
</evidence>
<keyword evidence="4 10" id="KW-0812">Transmembrane</keyword>
<protein>
    <recommendedName>
        <fullName evidence="11">Torsin-1A-interacting protein 1/2 AAA+ activator domain-containing protein</fullName>
    </recommendedName>
</protein>
<keyword evidence="7" id="KW-0325">Glycoprotein</keyword>
<reference evidence="12 13" key="1">
    <citation type="journal article" date="2018" name="Nat. Ecol. Evol.">
        <title>Shark genomes provide insights into elasmobranch evolution and the origin of vertebrates.</title>
        <authorList>
            <person name="Hara Y"/>
            <person name="Yamaguchi K"/>
            <person name="Onimaru K"/>
            <person name="Kadota M"/>
            <person name="Koyanagi M"/>
            <person name="Keeley SD"/>
            <person name="Tatsumi K"/>
            <person name="Tanaka K"/>
            <person name="Motone F"/>
            <person name="Kageyama Y"/>
            <person name="Nozu R"/>
            <person name="Adachi N"/>
            <person name="Nishimura O"/>
            <person name="Nakagawa R"/>
            <person name="Tanegashima C"/>
            <person name="Kiyatake I"/>
            <person name="Matsumoto R"/>
            <person name="Murakumo K"/>
            <person name="Nishida K"/>
            <person name="Terakita A"/>
            <person name="Kuratani S"/>
            <person name="Sato K"/>
            <person name="Hyodo S Kuraku.S."/>
        </authorList>
    </citation>
    <scope>NUCLEOTIDE SEQUENCE [LARGE SCALE GENOMIC DNA]</scope>
</reference>
<name>A0A401P827_SCYTO</name>
<dbReference type="STRING" id="75743.A0A401P827"/>
<dbReference type="InterPro" id="IPR046753">
    <property type="entry name" value="TOIP1/2_C"/>
</dbReference>
<evidence type="ECO:0000256" key="8">
    <source>
        <dbReference type="ARBA" id="ARBA00023242"/>
    </source>
</evidence>
<dbReference type="EMBL" id="BFAA01005981">
    <property type="protein sequence ID" value="GCB69299.1"/>
    <property type="molecule type" value="Genomic_DNA"/>
</dbReference>
<dbReference type="PANTHER" id="PTHR18843:SF7">
    <property type="entry name" value="LAMINA-ASSOCIATED POLYPEPTIDE 1B ISOFORM 1-RELATED"/>
    <property type="match status" value="1"/>
</dbReference>
<organism evidence="12 13">
    <name type="scientific">Scyliorhinus torazame</name>
    <name type="common">Cloudy catshark</name>
    <name type="synonym">Catulus torazame</name>
    <dbReference type="NCBI Taxonomy" id="75743"/>
    <lineage>
        <taxon>Eukaryota</taxon>
        <taxon>Metazoa</taxon>
        <taxon>Chordata</taxon>
        <taxon>Craniata</taxon>
        <taxon>Vertebrata</taxon>
        <taxon>Chondrichthyes</taxon>
        <taxon>Elasmobranchii</taxon>
        <taxon>Galeomorphii</taxon>
        <taxon>Galeoidea</taxon>
        <taxon>Carcharhiniformes</taxon>
        <taxon>Scyliorhinidae</taxon>
        <taxon>Scyliorhinus</taxon>
    </lineage>
</organism>
<evidence type="ECO:0000256" key="1">
    <source>
        <dbReference type="ARBA" id="ARBA00004259"/>
    </source>
</evidence>
<evidence type="ECO:0000313" key="12">
    <source>
        <dbReference type="EMBL" id="GCB69299.1"/>
    </source>
</evidence>
<keyword evidence="3" id="KW-0597">Phosphoprotein</keyword>
<dbReference type="Gene3D" id="3.40.50.12190">
    <property type="match status" value="1"/>
</dbReference>
<keyword evidence="5 10" id="KW-1133">Transmembrane helix</keyword>
<evidence type="ECO:0000256" key="6">
    <source>
        <dbReference type="ARBA" id="ARBA00023136"/>
    </source>
</evidence>
<dbReference type="OrthoDB" id="6258998at2759"/>
<dbReference type="GO" id="GO:0061024">
    <property type="term" value="P:membrane organization"/>
    <property type="evidence" value="ECO:0007669"/>
    <property type="project" value="TreeGrafter"/>
</dbReference>
<dbReference type="AlphaFoldDB" id="A0A401P827"/>
<dbReference type="OMA" id="WRMSKIH"/>
<dbReference type="InterPro" id="IPR038599">
    <property type="entry name" value="LAP1C-like_C_sf"/>
</dbReference>
<gene>
    <name evidence="12" type="ORF">scyTo_0012399</name>
</gene>
<evidence type="ECO:0000256" key="2">
    <source>
        <dbReference type="ARBA" id="ARBA00007860"/>
    </source>
</evidence>
<dbReference type="Proteomes" id="UP000288216">
    <property type="component" value="Unassembled WGS sequence"/>
</dbReference>
<dbReference type="InterPro" id="IPR008662">
    <property type="entry name" value="TOIP1/2"/>
</dbReference>
<evidence type="ECO:0000256" key="5">
    <source>
        <dbReference type="ARBA" id="ARBA00022989"/>
    </source>
</evidence>
<keyword evidence="13" id="KW-1185">Reference proteome</keyword>
<accession>A0A401P827</accession>
<evidence type="ECO:0000256" key="4">
    <source>
        <dbReference type="ARBA" id="ARBA00022692"/>
    </source>
</evidence>
<sequence>NQGLWSIKILLVAAVLLVPIAWVILNFQNQQESEVVKKMLNIFLHNFGKVQKSFPNQEEQLWKRSRIMLQKHINMTVHSEPSILMFAAAWDAKETMQCLTGRIAGAYASAFNSRIMEIDGASKKFLNSDEVKLELDNQLSCGFGDGRKSAVIHHFQDLPPPSTLLFYKYCDHENAAFKDVSLLITVLIDEEKLDPGLNFNLLEETVYDFLVMKFSISGKTGRYNILDADKFSGLWSRIAHVVLPVRPEKEIEENGCKHQ</sequence>
<dbReference type="GO" id="GO:0016020">
    <property type="term" value="C:membrane"/>
    <property type="evidence" value="ECO:0007669"/>
    <property type="project" value="TreeGrafter"/>
</dbReference>
<evidence type="ECO:0000256" key="3">
    <source>
        <dbReference type="ARBA" id="ARBA00022553"/>
    </source>
</evidence>